<evidence type="ECO:0000313" key="1">
    <source>
        <dbReference type="EMBL" id="KAH8103100.1"/>
    </source>
</evidence>
<accession>A0A8K0UTW0</accession>
<dbReference type="Proteomes" id="UP000813824">
    <property type="component" value="Unassembled WGS sequence"/>
</dbReference>
<sequence length="522" mass="58917">MHILFTIPELVEPIVKHLIVPGSRFSKKSSELSYLSDDAYRDITAVGQTARLFRESSLDAIWRVQISLLPLMRAVDFEMKIMNIVAGGVPFKLYNILKLLNTDDATRILWTYSSRISELRLQSFPIILAYSDTIFAGLFPRLQVLKSPADNITQTHLVLHGTGDMLERLDVLGSPCPIPLLEDIAAKASRLKHLALQWTHDDPVHEPREVPDHVYVNFIEAFQKASLLEVLHVVAKFDNGVLIWKTLTQIASLTQLTLDLRGSPRVPFEELAEFSTLVSFHLIASDTLRYPIDLLAKCTFRRLQTLGLRFNCRSPPTLDEATHLITAIAASNPSATLRSLQIETYVVRPWTVVPIRPHAVKPLLRFPIIQHLDLGGHWCWDLDDDFMRELANAWPDLEVLRLDVTRNRPVTSRITVSGLEALVQYCPRLRDLDLTFSGTIPKVLVHHSIGTVELDVLAGGKQNEVLTCIGEGCSDVDSPVELAAILGRMFPELRVLEAAKHSFRKQWREVRDHLPANLNDHP</sequence>
<organism evidence="1 2">
    <name type="scientific">Cristinia sonorae</name>
    <dbReference type="NCBI Taxonomy" id="1940300"/>
    <lineage>
        <taxon>Eukaryota</taxon>
        <taxon>Fungi</taxon>
        <taxon>Dikarya</taxon>
        <taxon>Basidiomycota</taxon>
        <taxon>Agaricomycotina</taxon>
        <taxon>Agaricomycetes</taxon>
        <taxon>Agaricomycetidae</taxon>
        <taxon>Agaricales</taxon>
        <taxon>Pleurotineae</taxon>
        <taxon>Stephanosporaceae</taxon>
        <taxon>Cristinia</taxon>
    </lineage>
</organism>
<dbReference type="OrthoDB" id="2841072at2759"/>
<proteinExistence type="predicted"/>
<comment type="caution">
    <text evidence="1">The sequence shown here is derived from an EMBL/GenBank/DDBJ whole genome shotgun (WGS) entry which is preliminary data.</text>
</comment>
<dbReference type="EMBL" id="JAEVFJ010000008">
    <property type="protein sequence ID" value="KAH8103100.1"/>
    <property type="molecule type" value="Genomic_DNA"/>
</dbReference>
<gene>
    <name evidence="1" type="ORF">BXZ70DRAFT_772036</name>
</gene>
<dbReference type="SUPFAM" id="SSF52047">
    <property type="entry name" value="RNI-like"/>
    <property type="match status" value="1"/>
</dbReference>
<name>A0A8K0UTW0_9AGAR</name>
<keyword evidence="2" id="KW-1185">Reference proteome</keyword>
<protein>
    <recommendedName>
        <fullName evidence="3">F-box domain-containing protein</fullName>
    </recommendedName>
</protein>
<dbReference type="InterPro" id="IPR032675">
    <property type="entry name" value="LRR_dom_sf"/>
</dbReference>
<dbReference type="Gene3D" id="3.80.10.10">
    <property type="entry name" value="Ribonuclease Inhibitor"/>
    <property type="match status" value="1"/>
</dbReference>
<evidence type="ECO:0000313" key="2">
    <source>
        <dbReference type="Proteomes" id="UP000813824"/>
    </source>
</evidence>
<reference evidence="1" key="1">
    <citation type="journal article" date="2021" name="New Phytol.">
        <title>Evolutionary innovations through gain and loss of genes in the ectomycorrhizal Boletales.</title>
        <authorList>
            <person name="Wu G."/>
            <person name="Miyauchi S."/>
            <person name="Morin E."/>
            <person name="Kuo A."/>
            <person name="Drula E."/>
            <person name="Varga T."/>
            <person name="Kohler A."/>
            <person name="Feng B."/>
            <person name="Cao Y."/>
            <person name="Lipzen A."/>
            <person name="Daum C."/>
            <person name="Hundley H."/>
            <person name="Pangilinan J."/>
            <person name="Johnson J."/>
            <person name="Barry K."/>
            <person name="LaButti K."/>
            <person name="Ng V."/>
            <person name="Ahrendt S."/>
            <person name="Min B."/>
            <person name="Choi I.G."/>
            <person name="Park H."/>
            <person name="Plett J.M."/>
            <person name="Magnuson J."/>
            <person name="Spatafora J.W."/>
            <person name="Nagy L.G."/>
            <person name="Henrissat B."/>
            <person name="Grigoriev I.V."/>
            <person name="Yang Z.L."/>
            <person name="Xu J."/>
            <person name="Martin F.M."/>
        </authorList>
    </citation>
    <scope>NUCLEOTIDE SEQUENCE</scope>
    <source>
        <strain evidence="1">KKN 215</strain>
    </source>
</reference>
<dbReference type="AlphaFoldDB" id="A0A8K0UTW0"/>
<evidence type="ECO:0008006" key="3">
    <source>
        <dbReference type="Google" id="ProtNLM"/>
    </source>
</evidence>